<dbReference type="Proteomes" id="UP000596192">
    <property type="component" value="Chromosome"/>
</dbReference>
<accession>A0AAP9YG41</accession>
<proteinExistence type="predicted"/>
<evidence type="ECO:0000313" key="3">
    <source>
        <dbReference type="Proteomes" id="UP000596192"/>
    </source>
</evidence>
<dbReference type="EMBL" id="CP066310">
    <property type="protein sequence ID" value="QQE90096.1"/>
    <property type="molecule type" value="Genomic_DNA"/>
</dbReference>
<dbReference type="InterPro" id="IPR040531">
    <property type="entry name" value="DUF5623"/>
</dbReference>
<organism evidence="2 3">
    <name type="scientific">Azotobacter chroococcum</name>
    <dbReference type="NCBI Taxonomy" id="353"/>
    <lineage>
        <taxon>Bacteria</taxon>
        <taxon>Pseudomonadati</taxon>
        <taxon>Pseudomonadota</taxon>
        <taxon>Gammaproteobacteria</taxon>
        <taxon>Pseudomonadales</taxon>
        <taxon>Pseudomonadaceae</taxon>
        <taxon>Azotobacter</taxon>
    </lineage>
</organism>
<evidence type="ECO:0000259" key="1">
    <source>
        <dbReference type="Pfam" id="PF18536"/>
    </source>
</evidence>
<gene>
    <name evidence="2" type="ORF">GKQ51_07235</name>
</gene>
<protein>
    <submittedName>
        <fullName evidence="2">DUF5623 domain-containing protein</fullName>
    </submittedName>
</protein>
<reference evidence="2 3" key="1">
    <citation type="submission" date="2020-12" db="EMBL/GenBank/DDBJ databases">
        <title>Genomic Analysis and Response surface optimization of nitrogen-fixing conditions for A. chroococcum strain HR1, Isolation from rhizosphere soil.</title>
        <authorList>
            <person name="Li J."/>
            <person name="Yang H."/>
            <person name="Liu H."/>
            <person name="Wang C."/>
            <person name="Tian Y."/>
            <person name="Lu X.Y."/>
        </authorList>
    </citation>
    <scope>NUCLEOTIDE SEQUENCE [LARGE SCALE GENOMIC DNA]</scope>
    <source>
        <strain evidence="2 3">HR1</strain>
    </source>
</reference>
<feature type="domain" description="DUF5623" evidence="1">
    <location>
        <begin position="317"/>
        <end position="427"/>
    </location>
</feature>
<dbReference type="Gene3D" id="1.20.1260.40">
    <property type="match status" value="1"/>
</dbReference>
<dbReference type="RefSeq" id="WP_198867554.1">
    <property type="nucleotide sequence ID" value="NZ_CP066310.1"/>
</dbReference>
<dbReference type="AlphaFoldDB" id="A0AAP9YG41"/>
<dbReference type="Pfam" id="PF18536">
    <property type="entry name" value="DUF5623"/>
    <property type="match status" value="1"/>
</dbReference>
<sequence>MGNFPQSVPPSTLPGIKRLAKSIRKQDQIPHLEALNKAAQSSGYENYHHARHVLERAMGPMPLKQSYSIYLSAYWSDMSTKPAAAGLETLRIELPKPLLSILQKHQCGSARNLEGFFIEFEDHLEMRANVDSQSRARELLYRAALTLQFMEATGLRPATTRIQWKKMRVVEDLPQHDHMSRWLAPTGQWVALDEPYDHITEQDSVERRAAWVESHGLHLSRPAWSGLYYPDEAVPHLISADKQLLEQVVMVIEAMPEVVSRNPDKWQGSTDVYWSQFVSPARQAAGTKRKPRPGTTYGWSKSAIQYSQRPGFKPHWRPDPSMSLANHVALGETLQRLNASSIPYATYEKLGGIRSELEDWMYAENSQGNRKCTREEVNAYYSGNDFARFETAQDQLAAIDRVQSLLVGSYLDCVPLRSMLKRLAAARAVLVADMTINSMTA</sequence>
<name>A0AAP9YG41_9GAMM</name>
<evidence type="ECO:0000313" key="2">
    <source>
        <dbReference type="EMBL" id="QQE90096.1"/>
    </source>
</evidence>